<reference evidence="1 2" key="1">
    <citation type="submission" date="2014-06" db="EMBL/GenBank/DDBJ databases">
        <title>Draft genome sequence of Bacillus gaemokensis JCM 15801 (MCCC 1A00707).</title>
        <authorList>
            <person name="Lai Q."/>
            <person name="Liu Y."/>
            <person name="Shao Z."/>
        </authorList>
    </citation>
    <scope>NUCLEOTIDE SEQUENCE [LARGE SCALE GENOMIC DNA]</scope>
    <source>
        <strain evidence="1 2">JCM 15801</strain>
    </source>
</reference>
<evidence type="ECO:0000313" key="2">
    <source>
        <dbReference type="Proteomes" id="UP000027778"/>
    </source>
</evidence>
<dbReference type="AlphaFoldDB" id="A0A073K456"/>
<comment type="caution">
    <text evidence="1">The sequence shown here is derived from an EMBL/GenBank/DDBJ whole genome shotgun (WGS) entry which is preliminary data.</text>
</comment>
<gene>
    <name evidence="1" type="ORF">BAGA_22515</name>
</gene>
<dbReference type="Proteomes" id="UP000027778">
    <property type="component" value="Unassembled WGS sequence"/>
</dbReference>
<protein>
    <submittedName>
        <fullName evidence="1">Phosphoesterase</fullName>
    </submittedName>
</protein>
<proteinExistence type="predicted"/>
<name>A0A073K456_9BACI</name>
<dbReference type="EMBL" id="JOTM01000042">
    <property type="protein sequence ID" value="KEK22069.1"/>
    <property type="molecule type" value="Genomic_DNA"/>
</dbReference>
<sequence>MNIIDLELVRKRKIKENKMITIPIIERVFEVNGEIQFEVTGEKEISIAWLEKE</sequence>
<accession>A0A073K456</accession>
<keyword evidence="2" id="KW-1185">Reference proteome</keyword>
<organism evidence="1 2">
    <name type="scientific">Bacillus gaemokensis</name>
    <dbReference type="NCBI Taxonomy" id="574375"/>
    <lineage>
        <taxon>Bacteria</taxon>
        <taxon>Bacillati</taxon>
        <taxon>Bacillota</taxon>
        <taxon>Bacilli</taxon>
        <taxon>Bacillales</taxon>
        <taxon>Bacillaceae</taxon>
        <taxon>Bacillus</taxon>
        <taxon>Bacillus cereus group</taxon>
    </lineage>
</organism>
<evidence type="ECO:0000313" key="1">
    <source>
        <dbReference type="EMBL" id="KEK22069.1"/>
    </source>
</evidence>
<dbReference type="RefSeq" id="WP_033678267.1">
    <property type="nucleotide sequence ID" value="NZ_JOTM01000042.1"/>
</dbReference>